<evidence type="ECO:0000256" key="1">
    <source>
        <dbReference type="SAM" id="SignalP"/>
    </source>
</evidence>
<sequence>MSSLTFFIFTCLFALDSVLAFSSIAPKTTSKSLSEVQSLLDEVYGSFDSEEWSQRRSEARSFGLSRKDESFQDGDTASSILENIPQHELVYGELGLDSLVTILDAVGVEKGDNFMDIGAGDGMLVTGASLLYSDYLQSSRGVEIVPNLYERSIKFYEELETKVEKSDNMTLCPETKLSLGNCYKPDKELKKQFAETTLAVCFATTWSRGIDGRKLDRLSEALGHEGASALPKDARLVIIDGVLNPKKDGYAYEGELKLQCIDTAPYSIARLYRRV</sequence>
<evidence type="ECO:0000313" key="3">
    <source>
        <dbReference type="EMBL" id="GFH48470.1"/>
    </source>
</evidence>
<dbReference type="Pfam" id="PF08123">
    <property type="entry name" value="DOT1"/>
    <property type="match status" value="1"/>
</dbReference>
<dbReference type="AlphaFoldDB" id="A0AAD3H2Z4"/>
<evidence type="ECO:0000259" key="2">
    <source>
        <dbReference type="Pfam" id="PF08123"/>
    </source>
</evidence>
<feature type="domain" description="DOT1" evidence="2">
    <location>
        <begin position="88"/>
        <end position="161"/>
    </location>
</feature>
<keyword evidence="1" id="KW-0732">Signal</keyword>
<dbReference type="GO" id="GO:0031151">
    <property type="term" value="F:histone H3K79 methyltransferase activity"/>
    <property type="evidence" value="ECO:0007669"/>
    <property type="project" value="InterPro"/>
</dbReference>
<organism evidence="3 4">
    <name type="scientific">Chaetoceros tenuissimus</name>
    <dbReference type="NCBI Taxonomy" id="426638"/>
    <lineage>
        <taxon>Eukaryota</taxon>
        <taxon>Sar</taxon>
        <taxon>Stramenopiles</taxon>
        <taxon>Ochrophyta</taxon>
        <taxon>Bacillariophyta</taxon>
        <taxon>Coscinodiscophyceae</taxon>
        <taxon>Chaetocerotophycidae</taxon>
        <taxon>Chaetocerotales</taxon>
        <taxon>Chaetocerotaceae</taxon>
        <taxon>Chaetoceros</taxon>
    </lineage>
</organism>
<dbReference type="EMBL" id="BLLK01000027">
    <property type="protein sequence ID" value="GFH48470.1"/>
    <property type="molecule type" value="Genomic_DNA"/>
</dbReference>
<name>A0AAD3H2Z4_9STRA</name>
<accession>A0AAD3H2Z4</accession>
<dbReference type="Gene3D" id="3.40.50.150">
    <property type="entry name" value="Vaccinia Virus protein VP39"/>
    <property type="match status" value="1"/>
</dbReference>
<dbReference type="InterPro" id="IPR029063">
    <property type="entry name" value="SAM-dependent_MTases_sf"/>
</dbReference>
<dbReference type="InterPro" id="IPR025789">
    <property type="entry name" value="DOT1_dom"/>
</dbReference>
<reference evidence="3 4" key="1">
    <citation type="journal article" date="2021" name="Sci. Rep.">
        <title>The genome of the diatom Chaetoceros tenuissimus carries an ancient integrated fragment of an extant virus.</title>
        <authorList>
            <person name="Hongo Y."/>
            <person name="Kimura K."/>
            <person name="Takaki Y."/>
            <person name="Yoshida Y."/>
            <person name="Baba S."/>
            <person name="Kobayashi G."/>
            <person name="Nagasaki K."/>
            <person name="Hano T."/>
            <person name="Tomaru Y."/>
        </authorList>
    </citation>
    <scope>NUCLEOTIDE SEQUENCE [LARGE SCALE GENOMIC DNA]</scope>
    <source>
        <strain evidence="3 4">NIES-3715</strain>
    </source>
</reference>
<dbReference type="SUPFAM" id="SSF53335">
    <property type="entry name" value="S-adenosyl-L-methionine-dependent methyltransferases"/>
    <property type="match status" value="1"/>
</dbReference>
<feature type="chain" id="PRO_5042001905" description="DOT1 domain-containing protein" evidence="1">
    <location>
        <begin position="21"/>
        <end position="275"/>
    </location>
</feature>
<evidence type="ECO:0000313" key="4">
    <source>
        <dbReference type="Proteomes" id="UP001054902"/>
    </source>
</evidence>
<dbReference type="Proteomes" id="UP001054902">
    <property type="component" value="Unassembled WGS sequence"/>
</dbReference>
<proteinExistence type="predicted"/>
<keyword evidence="4" id="KW-1185">Reference proteome</keyword>
<feature type="signal peptide" evidence="1">
    <location>
        <begin position="1"/>
        <end position="20"/>
    </location>
</feature>
<comment type="caution">
    <text evidence="3">The sequence shown here is derived from an EMBL/GenBank/DDBJ whole genome shotgun (WGS) entry which is preliminary data.</text>
</comment>
<gene>
    <name evidence="3" type="ORF">CTEN210_04946</name>
</gene>
<protein>
    <recommendedName>
        <fullName evidence="2">DOT1 domain-containing protein</fullName>
    </recommendedName>
</protein>